<dbReference type="EMBL" id="JAIVFL010000001">
    <property type="protein sequence ID" value="MCI4673511.1"/>
    <property type="molecule type" value="Genomic_DNA"/>
</dbReference>
<evidence type="ECO:0000313" key="2">
    <source>
        <dbReference type="Proteomes" id="UP001139068"/>
    </source>
</evidence>
<reference evidence="1" key="1">
    <citation type="journal article" date="2022" name="ISME J.">
        <title>Identification of active gaseous-alkane degraders at natural gas seeps.</title>
        <authorList>
            <person name="Farhan Ul Haque M."/>
            <person name="Hernandez M."/>
            <person name="Crombie A.T."/>
            <person name="Murrell J.C."/>
        </authorList>
    </citation>
    <scope>NUCLEOTIDE SEQUENCE</scope>
    <source>
        <strain evidence="1">ANDR5</strain>
    </source>
</reference>
<proteinExistence type="predicted"/>
<organism evidence="1 2">
    <name type="scientific">Candidatus Mycolicibacterium alkanivorans</name>
    <dbReference type="NCBI Taxonomy" id="2954114"/>
    <lineage>
        <taxon>Bacteria</taxon>
        <taxon>Bacillati</taxon>
        <taxon>Actinomycetota</taxon>
        <taxon>Actinomycetes</taxon>
        <taxon>Mycobacteriales</taxon>
        <taxon>Mycobacteriaceae</taxon>
        <taxon>Mycolicibacterium</taxon>
    </lineage>
</organism>
<comment type="caution">
    <text evidence="1">The sequence shown here is derived from an EMBL/GenBank/DDBJ whole genome shotgun (WGS) entry which is preliminary data.</text>
</comment>
<dbReference type="Proteomes" id="UP001139068">
    <property type="component" value="Unassembled WGS sequence"/>
</dbReference>
<protein>
    <submittedName>
        <fullName evidence="1">Uncharacterized protein</fullName>
    </submittedName>
</protein>
<name>A0ABS9YQF9_9MYCO</name>
<gene>
    <name evidence="1" type="ORF">K9U37_00510</name>
</gene>
<sequence length="74" mass="7786">MAGKLVRDKAAEIIARLGGTPHFITLDEERYRTALYDEPRSTQDVVGEAAGVSEVLADLAGSQGISLDAIVADA</sequence>
<accession>A0ABS9YQF9</accession>
<evidence type="ECO:0000313" key="1">
    <source>
        <dbReference type="EMBL" id="MCI4673511.1"/>
    </source>
</evidence>
<dbReference type="RefSeq" id="WP_243070041.1">
    <property type="nucleotide sequence ID" value="NZ_JAIVFL010000001.1"/>
</dbReference>
<keyword evidence="2" id="KW-1185">Reference proteome</keyword>